<dbReference type="WBParaSite" id="HNAJ_0000750101-mRNA-1">
    <property type="protein sequence ID" value="HNAJ_0000750101-mRNA-1"/>
    <property type="gene ID" value="HNAJ_0000750101"/>
</dbReference>
<dbReference type="SUPFAM" id="SSF50978">
    <property type="entry name" value="WD40 repeat-like"/>
    <property type="match status" value="2"/>
</dbReference>
<dbReference type="STRING" id="102285.A0A0R3TK37"/>
<keyword evidence="15" id="KW-1185">Reference proteome</keyword>
<dbReference type="GO" id="GO:0002098">
    <property type="term" value="P:tRNA wobble uridine modification"/>
    <property type="evidence" value="ECO:0007669"/>
    <property type="project" value="InterPro"/>
</dbReference>
<dbReference type="InterPro" id="IPR036322">
    <property type="entry name" value="WD40_repeat_dom_sf"/>
</dbReference>
<dbReference type="InterPro" id="IPR015943">
    <property type="entry name" value="WD40/YVTN_repeat-like_dom_sf"/>
</dbReference>
<evidence type="ECO:0000256" key="2">
    <source>
        <dbReference type="ARBA" id="ARBA00004496"/>
    </source>
</evidence>
<reference evidence="14 15" key="2">
    <citation type="submission" date="2018-11" db="EMBL/GenBank/DDBJ databases">
        <authorList>
            <consortium name="Pathogen Informatics"/>
        </authorList>
    </citation>
    <scope>NUCLEOTIDE SEQUENCE [LARGE SCALE GENOMIC DNA]</scope>
</reference>
<evidence type="ECO:0000256" key="11">
    <source>
        <dbReference type="PROSITE-ProRule" id="PRU00221"/>
    </source>
</evidence>
<dbReference type="InterPro" id="IPR037289">
    <property type="entry name" value="Elp2"/>
</dbReference>
<evidence type="ECO:0000256" key="9">
    <source>
        <dbReference type="ARBA" id="ARBA00022737"/>
    </source>
</evidence>
<protein>
    <recommendedName>
        <fullName evidence="5">Elongator complex protein 2</fullName>
    </recommendedName>
</protein>
<dbReference type="InterPro" id="IPR001680">
    <property type="entry name" value="WD40_rpt"/>
</dbReference>
<dbReference type="Pfam" id="PF00400">
    <property type="entry name" value="WD40"/>
    <property type="match status" value="6"/>
</dbReference>
<dbReference type="PROSITE" id="PS00678">
    <property type="entry name" value="WD_REPEATS_1"/>
    <property type="match status" value="1"/>
</dbReference>
<dbReference type="InterPro" id="IPR042536">
    <property type="entry name" value="TFIIIC_tauA_Sfc1"/>
</dbReference>
<evidence type="ECO:0000259" key="13">
    <source>
        <dbReference type="Pfam" id="PF17682"/>
    </source>
</evidence>
<dbReference type="Proteomes" id="UP000278807">
    <property type="component" value="Unassembled WGS sequence"/>
</dbReference>
<dbReference type="InterPro" id="IPR019136">
    <property type="entry name" value="TF_IIIC_su-5_HTH"/>
</dbReference>
<dbReference type="GO" id="GO:0033588">
    <property type="term" value="C:elongator holoenzyme complex"/>
    <property type="evidence" value="ECO:0007669"/>
    <property type="project" value="InterPro"/>
</dbReference>
<gene>
    <name evidence="14" type="ORF">HNAJ_LOCUS7497</name>
</gene>
<evidence type="ECO:0000256" key="1">
    <source>
        <dbReference type="ARBA" id="ARBA00004123"/>
    </source>
</evidence>
<dbReference type="Gene3D" id="3.30.200.160">
    <property type="entry name" value="TFIIIC, subcomplex tauA, subunit Sfc1, barrel domain"/>
    <property type="match status" value="1"/>
</dbReference>
<dbReference type="PROSITE" id="PS50082">
    <property type="entry name" value="WD_REPEATS_2"/>
    <property type="match status" value="4"/>
</dbReference>
<sequence>MESTLPSREFFVLRYPGIVNNHERAIETLGGLQALNKTFNSITRRLRLSFRPEMLFAKPVYGDHRSTTSLIILAKQLRNKRTGEIKLVAEVVGTATRLYCFNGMVDFQYGPFQKAAASTPGQTSNESSSSQDNFQVFYDQLLVKEPSRVLDSYFATPNMPLFLPPLLFTRLDQPTVYCYSSRFRMNQYVELEQNSQQHPYHRKERKSFAIFVNFGDPIPEAAHPGALLAVTSQGNQTRKLARDVEKLFQHRPIWSKAALVHSLKWKRIREFAIKTILPAYAYYVPNGPWGRVWVKFGYDPCKHSSSRVYQTVDYRVRLPRLQAMLCLSGRRPRADDREDAELSGSDLEELGESTTLDVSLAAAHAGETPEPVHASQKSNINASFDLLIFPRFIAINTLLLQTSAFLFSKDSWPDAKQILYQLIDIDIPEVVEMLAVPVSRQNCDSIYGWMPNDYQKTIRALMTRYLETWVKMSNQTIEMIPPEFLDPMTTARPRRAFIAYKEGLDYTFNYSDPLDACSNSVVCEYTAAAINSRPECISVQHFHHSGVAQTLAYGSSRAICLATMVNNDIRVSKTIFGHLDTVSCVRWVDSFKGPNVTKFESCLVSGSEDGDVKLWNIGGKLDKELISLKVPSAVISVHAVYTDESESQIVLAAASKEQITVWTLGLSLVDGEVTSAVASNEIAITYTSYTCLTLRLWSLTPNLLVLFSGMSSGNTEVRTISMGESSAPIAGSLQGHCDWINCLDCIQMYPPTEPTVKGQQILVATGSKDTQIRIWHLNFLEGPGEGLKGQRLHLPASYSSSHILLSRLESVIKGHNHSVTGLAWSPVPWSPTSCPQLLSASADKTLIIWAPSEPLFSNGGEANLVSEGAWLEQVSVGTVGGKSLGFLGCAWGNYNNEIYGHGFRGDLSTWSTDGEPRITLTGHFNSVTDLSWCRETIDGAPIKSVASGDEDDSFMRAYPAYLLTCGLDSTVRLHGLFYTEGSGCSPPVRMWRELARPQLHGYEMNSVVSMDFIHYISAGDEKVGRVFSATESFVEQFLSEATIQAHPGLQHLPIAAVQPEQGLSNRPMIEAEEQELIETNPEYIKPPYPPTESALTETTLWLETNKLYGHSNERPRVFFCAGGVELIVDTLFSYCELLATKPVYSLALNPQGTLLASACKAAKEELAQILLWRTDNWQIHQTLRFHRLTVSRMCFNAAGDKLVSVSRDRTWALWKADVGSGDGKHPNFQLFRHAGKNTHSRIIWACAWSPDNKAFFTASRDRQIMAWHSESGERIGSPWSLSEPITAFDVGSTISGHTTAFLAAAGFETGGIELLAISLTNLTCTSLFKVPADWSHMGLSVNCLAFHPVNKEESVLASGGADGMVRIFKINPSSLMK</sequence>
<evidence type="ECO:0000313" key="14">
    <source>
        <dbReference type="EMBL" id="VDO03357.1"/>
    </source>
</evidence>
<dbReference type="InterPro" id="IPR041499">
    <property type="entry name" value="Tfc1/Sfc1_N"/>
</dbReference>
<dbReference type="PANTHER" id="PTHR44111:SF1">
    <property type="entry name" value="ELONGATOR COMPLEX PROTEIN 2"/>
    <property type="match status" value="1"/>
</dbReference>
<dbReference type="GO" id="GO:0005634">
    <property type="term" value="C:nucleus"/>
    <property type="evidence" value="ECO:0007669"/>
    <property type="project" value="UniProtKB-SubCell"/>
</dbReference>
<reference evidence="16" key="1">
    <citation type="submission" date="2016-04" db="UniProtKB">
        <authorList>
            <consortium name="WormBaseParasite"/>
        </authorList>
    </citation>
    <scope>IDENTIFICATION</scope>
</reference>
<name>A0A0R3TK37_RODNA</name>
<feature type="domain" description="Transcription factor IIIC subunit Tfc1/Sfc1 triple barrel" evidence="13">
    <location>
        <begin position="14"/>
        <end position="109"/>
    </location>
</feature>
<dbReference type="UniPathway" id="UPA00988"/>
<evidence type="ECO:0000256" key="5">
    <source>
        <dbReference type="ARBA" id="ARBA00020267"/>
    </source>
</evidence>
<evidence type="ECO:0000256" key="10">
    <source>
        <dbReference type="ARBA" id="ARBA00023242"/>
    </source>
</evidence>
<dbReference type="OrthoDB" id="27911at2759"/>
<dbReference type="Pfam" id="PF17682">
    <property type="entry name" value="Tau95_N"/>
    <property type="match status" value="1"/>
</dbReference>
<comment type="subcellular location">
    <subcellularLocation>
        <location evidence="2">Cytoplasm</location>
    </subcellularLocation>
    <subcellularLocation>
        <location evidence="1">Nucleus</location>
    </subcellularLocation>
</comment>
<proteinExistence type="inferred from homology"/>
<comment type="similarity">
    <text evidence="4">Belongs to the WD repeat ELP2 family.</text>
</comment>
<keyword evidence="10" id="KW-0539">Nucleus</keyword>
<evidence type="ECO:0000256" key="8">
    <source>
        <dbReference type="ARBA" id="ARBA00022694"/>
    </source>
</evidence>
<evidence type="ECO:0000313" key="16">
    <source>
        <dbReference type="WBParaSite" id="HNAJ_0000750101-mRNA-1"/>
    </source>
</evidence>
<dbReference type="Pfam" id="PF09734">
    <property type="entry name" value="Tau95"/>
    <property type="match status" value="1"/>
</dbReference>
<dbReference type="PROSITE" id="PS50294">
    <property type="entry name" value="WD_REPEATS_REGION"/>
    <property type="match status" value="1"/>
</dbReference>
<dbReference type="InterPro" id="IPR019775">
    <property type="entry name" value="WD40_repeat_CS"/>
</dbReference>
<evidence type="ECO:0000256" key="4">
    <source>
        <dbReference type="ARBA" id="ARBA00005881"/>
    </source>
</evidence>
<evidence type="ECO:0000256" key="7">
    <source>
        <dbReference type="ARBA" id="ARBA00022574"/>
    </source>
</evidence>
<organism evidence="16">
    <name type="scientific">Rodentolepis nana</name>
    <name type="common">Dwarf tapeworm</name>
    <name type="synonym">Hymenolepis nana</name>
    <dbReference type="NCBI Taxonomy" id="102285"/>
    <lineage>
        <taxon>Eukaryota</taxon>
        <taxon>Metazoa</taxon>
        <taxon>Spiralia</taxon>
        <taxon>Lophotrochozoa</taxon>
        <taxon>Platyhelminthes</taxon>
        <taxon>Cestoda</taxon>
        <taxon>Eucestoda</taxon>
        <taxon>Cyclophyllidea</taxon>
        <taxon>Hymenolepididae</taxon>
        <taxon>Rodentolepis</taxon>
    </lineage>
</organism>
<dbReference type="Gene3D" id="2.130.10.10">
    <property type="entry name" value="YVTN repeat-like/Quinoprotein amine dehydrogenase"/>
    <property type="match status" value="4"/>
</dbReference>
<feature type="repeat" description="WD" evidence="11">
    <location>
        <begin position="812"/>
        <end position="849"/>
    </location>
</feature>
<evidence type="ECO:0000256" key="3">
    <source>
        <dbReference type="ARBA" id="ARBA00005043"/>
    </source>
</evidence>
<dbReference type="EMBL" id="UZAE01012065">
    <property type="protein sequence ID" value="VDO03357.1"/>
    <property type="molecule type" value="Genomic_DNA"/>
</dbReference>
<keyword evidence="7 11" id="KW-0853">WD repeat</keyword>
<evidence type="ECO:0000313" key="15">
    <source>
        <dbReference type="Proteomes" id="UP000278807"/>
    </source>
</evidence>
<keyword evidence="8" id="KW-0819">tRNA processing</keyword>
<keyword evidence="9" id="KW-0677">Repeat</keyword>
<evidence type="ECO:0000259" key="12">
    <source>
        <dbReference type="Pfam" id="PF09734"/>
    </source>
</evidence>
<evidence type="ECO:0000256" key="6">
    <source>
        <dbReference type="ARBA" id="ARBA00022490"/>
    </source>
</evidence>
<feature type="repeat" description="WD" evidence="11">
    <location>
        <begin position="1183"/>
        <end position="1215"/>
    </location>
</feature>
<feature type="domain" description="Transcription factor IIIC subunit 5 HTH" evidence="12">
    <location>
        <begin position="162"/>
        <end position="315"/>
    </location>
</feature>
<feature type="repeat" description="WD" evidence="11">
    <location>
        <begin position="1236"/>
        <end position="1277"/>
    </location>
</feature>
<feature type="repeat" description="WD" evidence="11">
    <location>
        <begin position="603"/>
        <end position="617"/>
    </location>
</feature>
<dbReference type="PANTHER" id="PTHR44111">
    <property type="entry name" value="ELONGATOR COMPLEX PROTEIN 2"/>
    <property type="match status" value="1"/>
</dbReference>
<comment type="pathway">
    <text evidence="3">tRNA modification; 5-methoxycarbonylmethyl-2-thiouridine-tRNA biosynthesis.</text>
</comment>
<dbReference type="SMART" id="SM00320">
    <property type="entry name" value="WD40"/>
    <property type="match status" value="8"/>
</dbReference>
<accession>A0A0R3TK37</accession>
<keyword evidence="6" id="KW-0963">Cytoplasm</keyword>
<dbReference type="GO" id="GO:0005737">
    <property type="term" value="C:cytoplasm"/>
    <property type="evidence" value="ECO:0007669"/>
    <property type="project" value="UniProtKB-SubCell"/>
</dbReference>